<dbReference type="PANTHER" id="PTHR45527:SF10">
    <property type="entry name" value="PYOCHELIN SYNTHASE PCHF"/>
    <property type="match status" value="1"/>
</dbReference>
<evidence type="ECO:0000256" key="3">
    <source>
        <dbReference type="ARBA" id="ARBA00007380"/>
    </source>
</evidence>
<feature type="domain" description="Carrier" evidence="10">
    <location>
        <begin position="1158"/>
        <end position="1233"/>
    </location>
</feature>
<evidence type="ECO:0000256" key="6">
    <source>
        <dbReference type="ARBA" id="ARBA00022553"/>
    </source>
</evidence>
<dbReference type="InterPro" id="IPR000873">
    <property type="entry name" value="AMP-dep_synth/lig_dom"/>
</dbReference>
<keyword evidence="5" id="KW-0596">Phosphopantetheine</keyword>
<evidence type="ECO:0000256" key="8">
    <source>
        <dbReference type="ARBA" id="ARBA00033440"/>
    </source>
</evidence>
<evidence type="ECO:0000259" key="10">
    <source>
        <dbReference type="PROSITE" id="PS50075"/>
    </source>
</evidence>
<dbReference type="PROSITE" id="PS00455">
    <property type="entry name" value="AMP_BINDING"/>
    <property type="match status" value="2"/>
</dbReference>
<evidence type="ECO:0000256" key="1">
    <source>
        <dbReference type="ARBA" id="ARBA00001957"/>
    </source>
</evidence>
<keyword evidence="12" id="KW-1185">Reference proteome</keyword>
<evidence type="ECO:0000313" key="12">
    <source>
        <dbReference type="Proteomes" id="UP001596139"/>
    </source>
</evidence>
<dbReference type="Gene3D" id="3.40.50.1820">
    <property type="entry name" value="alpha/beta hydrolase"/>
    <property type="match status" value="2"/>
</dbReference>
<dbReference type="RefSeq" id="WP_382467389.1">
    <property type="nucleotide sequence ID" value="NZ_JBHSPX010000004.1"/>
</dbReference>
<accession>A0ABW1MIS3</accession>
<dbReference type="InterPro" id="IPR045851">
    <property type="entry name" value="AMP-bd_C_sf"/>
</dbReference>
<dbReference type="SUPFAM" id="SSF52777">
    <property type="entry name" value="CoA-dependent acyltransferases"/>
    <property type="match status" value="4"/>
</dbReference>
<feature type="domain" description="Carrier" evidence="10">
    <location>
        <begin position="103"/>
        <end position="176"/>
    </location>
</feature>
<dbReference type="InterPro" id="IPR029058">
    <property type="entry name" value="AB_hydrolase_fold"/>
</dbReference>
<dbReference type="InterPro" id="IPR020806">
    <property type="entry name" value="PKS_PP-bd"/>
</dbReference>
<evidence type="ECO:0000313" key="11">
    <source>
        <dbReference type="EMBL" id="MFC6063104.1"/>
    </source>
</evidence>
<dbReference type="InterPro" id="IPR001242">
    <property type="entry name" value="Condensation_dom"/>
</dbReference>
<dbReference type="InterPro" id="IPR010071">
    <property type="entry name" value="AA_adenyl_dom"/>
</dbReference>
<feature type="coiled-coil region" evidence="9">
    <location>
        <begin position="279"/>
        <end position="306"/>
    </location>
</feature>
<dbReference type="PROSITE" id="PS50075">
    <property type="entry name" value="CARRIER"/>
    <property type="match status" value="3"/>
</dbReference>
<dbReference type="CDD" id="cd12114">
    <property type="entry name" value="A_NRPS_TlmIV_like"/>
    <property type="match status" value="2"/>
</dbReference>
<comment type="cofactor">
    <cofactor evidence="1">
        <name>pantetheine 4'-phosphate</name>
        <dbReference type="ChEBI" id="CHEBI:47942"/>
    </cofactor>
</comment>
<comment type="similarity">
    <text evidence="3">Belongs to the ATP-dependent AMP-binding enzyme family. MbtB subfamily.</text>
</comment>
<evidence type="ECO:0000256" key="7">
    <source>
        <dbReference type="ARBA" id="ARBA00022598"/>
    </source>
</evidence>
<dbReference type="Pfam" id="PF00501">
    <property type="entry name" value="AMP-binding"/>
    <property type="match status" value="2"/>
</dbReference>
<dbReference type="InterPro" id="IPR057737">
    <property type="entry name" value="Condensation_MtbB-like"/>
</dbReference>
<dbReference type="InterPro" id="IPR009081">
    <property type="entry name" value="PP-bd_ACP"/>
</dbReference>
<keyword evidence="7" id="KW-0436">Ligase</keyword>
<name>A0ABW1MIS3_9ACTN</name>
<dbReference type="Proteomes" id="UP001596139">
    <property type="component" value="Unassembled WGS sequence"/>
</dbReference>
<reference evidence="12" key="1">
    <citation type="journal article" date="2019" name="Int. J. Syst. Evol. Microbiol.">
        <title>The Global Catalogue of Microorganisms (GCM) 10K type strain sequencing project: providing services to taxonomists for standard genome sequencing and annotation.</title>
        <authorList>
            <consortium name="The Broad Institute Genomics Platform"/>
            <consortium name="The Broad Institute Genome Sequencing Center for Infectious Disease"/>
            <person name="Wu L."/>
            <person name="Ma J."/>
        </authorList>
    </citation>
    <scope>NUCLEOTIDE SEQUENCE [LARGE SCALE GENOMIC DNA]</scope>
    <source>
        <strain evidence="12">CGMCC 1.15180</strain>
    </source>
</reference>
<protein>
    <recommendedName>
        <fullName evidence="4">Phenyloxazoline synthase MbtB</fullName>
    </recommendedName>
    <alternativeName>
        <fullName evidence="8">Mycobactin synthetase protein B</fullName>
    </alternativeName>
</protein>
<evidence type="ECO:0000256" key="5">
    <source>
        <dbReference type="ARBA" id="ARBA00022450"/>
    </source>
</evidence>
<evidence type="ECO:0000256" key="2">
    <source>
        <dbReference type="ARBA" id="ARBA00005102"/>
    </source>
</evidence>
<dbReference type="InterPro" id="IPR042099">
    <property type="entry name" value="ANL_N_sf"/>
</dbReference>
<dbReference type="SUPFAM" id="SSF56801">
    <property type="entry name" value="Acetyl-CoA synthetase-like"/>
    <property type="match status" value="2"/>
</dbReference>
<keyword evidence="9" id="KW-0175">Coiled coil</keyword>
<dbReference type="PANTHER" id="PTHR45527">
    <property type="entry name" value="NONRIBOSOMAL PEPTIDE SYNTHETASE"/>
    <property type="match status" value="1"/>
</dbReference>
<dbReference type="Pfam" id="PF00668">
    <property type="entry name" value="Condensation"/>
    <property type="match status" value="2"/>
</dbReference>
<organism evidence="11 12">
    <name type="scientific">Streptomyces ochraceiscleroticus</name>
    <dbReference type="NCBI Taxonomy" id="47761"/>
    <lineage>
        <taxon>Bacteria</taxon>
        <taxon>Bacillati</taxon>
        <taxon>Actinomycetota</taxon>
        <taxon>Actinomycetes</taxon>
        <taxon>Kitasatosporales</taxon>
        <taxon>Streptomycetaceae</taxon>
        <taxon>Streptomyces</taxon>
    </lineage>
</organism>
<proteinExistence type="inferred from homology"/>
<dbReference type="InterPro" id="IPR020845">
    <property type="entry name" value="AMP-binding_CS"/>
</dbReference>
<dbReference type="Gene3D" id="3.30.559.30">
    <property type="entry name" value="Nonribosomal peptide synthetase, condensation domain"/>
    <property type="match status" value="2"/>
</dbReference>
<evidence type="ECO:0000256" key="9">
    <source>
        <dbReference type="SAM" id="Coils"/>
    </source>
</evidence>
<dbReference type="NCBIfam" id="TIGR01733">
    <property type="entry name" value="AA-adenyl-dom"/>
    <property type="match status" value="2"/>
</dbReference>
<dbReference type="InterPro" id="IPR036736">
    <property type="entry name" value="ACP-like_sf"/>
</dbReference>
<gene>
    <name evidence="11" type="ORF">ACFP4F_11135</name>
</gene>
<dbReference type="SUPFAM" id="SSF47336">
    <property type="entry name" value="ACP-like"/>
    <property type="match status" value="3"/>
</dbReference>
<dbReference type="SMART" id="SM00823">
    <property type="entry name" value="PKS_PP"/>
    <property type="match status" value="2"/>
</dbReference>
<evidence type="ECO:0000256" key="4">
    <source>
        <dbReference type="ARBA" id="ARBA00016743"/>
    </source>
</evidence>
<dbReference type="Pfam" id="PF13193">
    <property type="entry name" value="AMP-binding_C"/>
    <property type="match status" value="2"/>
</dbReference>
<dbReference type="Gene3D" id="3.40.50.12780">
    <property type="entry name" value="N-terminal domain of ligase-like"/>
    <property type="match status" value="2"/>
</dbReference>
<dbReference type="Gene3D" id="3.30.300.30">
    <property type="match status" value="2"/>
</dbReference>
<dbReference type="CDD" id="cd19535">
    <property type="entry name" value="Cyc_NRPS"/>
    <property type="match status" value="2"/>
</dbReference>
<dbReference type="Pfam" id="PF00550">
    <property type="entry name" value="PP-binding"/>
    <property type="match status" value="3"/>
</dbReference>
<dbReference type="InterPro" id="IPR006162">
    <property type="entry name" value="Ppantetheine_attach_site"/>
</dbReference>
<keyword evidence="6" id="KW-0597">Phosphoprotein</keyword>
<sequence>MLRTALTEEFRTPPEEIVCVRLSSLPRSPEGEPVAHDALQLYRRGALDVLHVERRTEDVVAPEDEPAGGLFGSSTLFESAVLFEEGGQAEQAVGLGNGGDGEPLSMELMRQDIAELLDEPLDRIPDNADLTALGLDSIMIMTLVNRWQADGAGVTFGELFARPVLKDWWAAVASAREAGQAGAEQGLTAEEVSAPSGTEPFDLALMQHAYWIGRGDEQVLGGVAAHFYNEFTGRDVRPDRLEQAVRALTQRHAMLRAHFTDDGRQWIAEQSAWPGLTVHDLREHGMDEAEERLARLRAELSGRRLAVERGEVFDVQLSLLPDGGTRVHVNVDMLVADALSFRIVLADLASLYDAPHASLPPIDYSYPQYLAHRTRRRERGRQADRAYWQERLPELPGGPELPLAVDPERLTRRSPSRRHHWLSGPERDRLAGRARSHGVTLSTVFATAFAEVLAAWSSRKHFVLNLPLFDREAVHPDVFRLSGDFTNLLLLEVDLSEAGTFLDRARQLQGRLQADMAHTEYSGVDVLRDLSRANNGDPVYAPVVFTSGLSLGELFSEEVRRCFGAPSWMISQGPQVWLDHQVTEHDGGLLLNWDAEQELFGEGVLDAMFGAYRRIIEWLGGPGDDWDRQLPDLLPDDQRAVRAVCNDTRAPGSGSLLHEEFFHQAAVAPGRPALLWGDDEQQTYDELAERALRVAGALRARGVVPGDTVAVTLPKGPGQVAAVLGVLAAGAAYVPIGTDQPSSRRAKIYRRAGVRTVLTDKDERGAPTWPEGLAPLLLDEALRAGPLAEPVTVDTDAVAYIIFTSGSTGEPKGVMVSHAAAVNTLEDLNARFEVGPKDRVLAVSALDFDLSVYDIFGLLSAGGALVLVSEDERRDALSWVGLVRHKGVTVWQSVPALLDMLLITAEESGQRLPLRVALLGGDWVTVDLWGRLRTWAPGSRLAGLGGTTEAAIHSTVCEVTGIPEHWRSVPYGTPLANVVCRVVDELGRDCPDWVPGELWIGGAGVALGYCGDAERTARQFVEFEGVRWYRTGDLGRYWPDGTLEFLGRADHQVKVRGHRIELGEVETALDQQPDVARAVVLVTGGTSPQLAAAVQPARRAPDPDELRDRLAGHLPSYMIPERILVLEELPLNANAKIDRRRISALLDASRTGGTPGEAPRAGAEQQVAEVWKELLGVDRVTRDDGFFALGGDSLLATRAAGRLRAAGLSGVELRTLLSRPVLKDFAASLSTNTAAEAPAATIVEDLEGRYEPFPLTDVQRAYWFGRTEDFALGGVASHWYWEFEDDDLDVRRLEDAWNRVVARHEMLRAVFGEDGTQRILPAVPEYRIDVTDVSAEEREAALTRMRDSLSHQVLDSTRWPLFDIRAVRMAGGPTRIAFSLDLLVLDALSIMIVFSELGTLYRDPGAEPAPLTLSFRDYLLNVRPDPERREADRLYWRERAAQLPPAPELPLRTDPELVKAPRFTRREAVVPPEQWEKIRGKARAHGLTPAALLATCYAEVLGRWSSRADVTLNLTLFDRQEVHPEIRSVVGDFTSLLLAGYRPRPGESLLERARRFQDGLWQDLDHGTVSAIEVLRDMARSDDRATGAMPVVFTSALGVGAEPAAPPFAEQVWGLSQTPQVWLDYQVMDFAGGIRFNWDAVEELFAEGVLDAMFDAHRELVLSLADADWTRPLPDALPAAQRSVRAQANATAAEVRRAPLHQAFFARAESAPEAPAVICGDGTTWSYGRLAERALRVAGHLTATGVRPGDAVAIRLPKGPGQIAAVIGVLAAGAVYVPIGVDQPERRAERILARADVSVVLTEASLDEAWGAEPLAEPVAVDAEGLAYIIFTSGSTGEPKGVMVSHAAAVNTLDDVNARFAVGPEDRVLAVSALDFDLSVYDIFGLLSAGGSLVLIEEGERREARRWAELVRRWDVTVWNTVPALLDMLLVAADDGPPLTSLDVALVSGDWVGLDLRGRLAREAPGCRLVALGGATEAAVWSNFFEVGRVDPGWSAVPYGRPLTNQRFRVVDELGRDCPDWVPGELWIGGAGVALGYCGDAERTARQFVEFEGVRWYRTGDLGRYWPDGTLEFLGRADHQVKVRGHRIELGEVEAALTAHPDIAQCVVSTVGEPAVGLAAIVVPETGRPAPAGGPAPDAWRTWLADRLPGYMIPELLVEAAALPLTANGKVDRAEVVRQLRGARPQEQTLEAPRGETEPALAAEWRELLGVDRLGRDQSFFVLGGDSLLATRLVESVRKSSGVVVTLREFLAAPTVRQLAELIESRRPSASEPMDEGSI</sequence>
<dbReference type="Gene3D" id="1.10.1200.10">
    <property type="entry name" value="ACP-like"/>
    <property type="match status" value="1"/>
</dbReference>
<dbReference type="Gene3D" id="3.30.559.10">
    <property type="entry name" value="Chloramphenicol acetyltransferase-like domain"/>
    <property type="match status" value="2"/>
</dbReference>
<dbReference type="InterPro" id="IPR023213">
    <property type="entry name" value="CAT-like_dom_sf"/>
</dbReference>
<dbReference type="EMBL" id="JBHSPX010000004">
    <property type="protein sequence ID" value="MFC6063104.1"/>
    <property type="molecule type" value="Genomic_DNA"/>
</dbReference>
<comment type="pathway">
    <text evidence="2">Siderophore biosynthesis; mycobactin biosynthesis.</text>
</comment>
<comment type="caution">
    <text evidence="11">The sequence shown here is derived from an EMBL/GenBank/DDBJ whole genome shotgun (WGS) entry which is preliminary data.</text>
</comment>
<feature type="domain" description="Carrier" evidence="10">
    <location>
        <begin position="2192"/>
        <end position="2267"/>
    </location>
</feature>
<dbReference type="PROSITE" id="PS00012">
    <property type="entry name" value="PHOSPHOPANTETHEINE"/>
    <property type="match status" value="1"/>
</dbReference>
<dbReference type="InterPro" id="IPR025110">
    <property type="entry name" value="AMP-bd_C"/>
</dbReference>